<dbReference type="EMBL" id="CP159872">
    <property type="protein sequence ID" value="XCM78684.1"/>
    <property type="molecule type" value="Genomic_DNA"/>
</dbReference>
<sequence>MAAAHGTMGGMGHVHVEVLLGSDWVRAESMSRGTEPTATIMLEDVPDTDEDRRGLLLKVATFLAQYSYQPVWITVVDGYPVLFGPGAAGPFRLRPSQ</sequence>
<dbReference type="AlphaFoldDB" id="A0AAU8JS09"/>
<name>A0AAU8JS09_9ACTN</name>
<protein>
    <submittedName>
        <fullName evidence="1">Uncharacterized protein</fullName>
    </submittedName>
</protein>
<evidence type="ECO:0000313" key="1">
    <source>
        <dbReference type="EMBL" id="XCM78684.1"/>
    </source>
</evidence>
<gene>
    <name evidence="1" type="ORF">ABWK59_06940</name>
</gene>
<dbReference type="KEGG" id="kcm:ABWK59_06940"/>
<accession>A0AAU8JS09</accession>
<dbReference type="RefSeq" id="WP_354638776.1">
    <property type="nucleotide sequence ID" value="NZ_CP159872.1"/>
</dbReference>
<reference evidence="1" key="1">
    <citation type="submission" date="2024-06" db="EMBL/GenBank/DDBJ databases">
        <title>The genome sequences of Kitasatospora sp. strain HUAS MG31.</title>
        <authorList>
            <person name="Mo P."/>
        </authorList>
    </citation>
    <scope>NUCLEOTIDE SEQUENCE</scope>
    <source>
        <strain evidence="1">HUAS MG31</strain>
    </source>
</reference>
<organism evidence="1">
    <name type="scientific">Kitasatospora camelliae</name>
    <dbReference type="NCBI Taxonomy" id="3156397"/>
    <lineage>
        <taxon>Bacteria</taxon>
        <taxon>Bacillati</taxon>
        <taxon>Actinomycetota</taxon>
        <taxon>Actinomycetes</taxon>
        <taxon>Kitasatosporales</taxon>
        <taxon>Streptomycetaceae</taxon>
        <taxon>Kitasatospora</taxon>
    </lineage>
</organism>
<proteinExistence type="predicted"/>